<reference evidence="1 2" key="1">
    <citation type="journal article" date="2022" name="Hortic Res">
        <title>A haplotype resolved chromosomal level avocado genome allows analysis of novel avocado genes.</title>
        <authorList>
            <person name="Nath O."/>
            <person name="Fletcher S.J."/>
            <person name="Hayward A."/>
            <person name="Shaw L.M."/>
            <person name="Masouleh A.K."/>
            <person name="Furtado A."/>
            <person name="Henry R.J."/>
            <person name="Mitter N."/>
        </authorList>
    </citation>
    <scope>NUCLEOTIDE SEQUENCE [LARGE SCALE GENOMIC DNA]</scope>
    <source>
        <strain evidence="2">cv. Hass</strain>
    </source>
</reference>
<name>A0ACC2LDE6_PERAE</name>
<sequence>MAARADPEASGSSGGGRRSPESYIGSFISLTSKSDIRYEGYGFGVLSFGAPVLGFKHSAFGVFPPVSMNSFVISFGTEGRKKDGQQIPPSEKVYEYIVFCGRDIKDLQVRASPPLHSTPPVHNDPSILQLGLPRPSFQCSLPLYQPGGSLGLWGSPPAHPNAVGSGLPMPMYWQGSYGPSSGLPHVQQPSLIRQPPSLPIPHFILQQMQYPAMNVSLPSVAQNLPEVPTLLPPVHTSSIQSQISPTVSPSLPPIQAAALPYEMSSNLMPNKAPSPLSAFSTGSNQSLTSITPSPFMPPIQIAALPSEMSSSLMPNKVPVSSLPMTALSANSSFMSPPLTSSLDTSASPPLLSSKPLIVPAPILPYLPKLQSVSAIGGSSSTSSLAETSVPSLVTPDQLMQTEPIFVQPLRAGKDKDVDVLQPASTEPSQSVPALTPVEDQGPILPLPTLLIQKMNRTSFQTHHSYRGHGRGRGNRVSERGRGSRVSERGRGNGVSERGRGNGVSERGRWNGVSERGRGNRISHSTNKFTEDFDFIAMNEKFKKDEVWGDLGLSTTQMRANEGIADDGDVDDTMEEYERRYAKEGFFDTLSPNAFDRESRNGRMAFSDQMKIDTETFGDLARHHPRGGRGPGFFGRSRGAYYGGRGSGIGRSGDAVGHDVQDQLEEVLVAQEGYVDLGQVCHVALSGVAYGAEGHVALVGVAYGAEGHVVLVGEVHGHGAPDGADHVGQDEWPF</sequence>
<organism evidence="1 2">
    <name type="scientific">Persea americana</name>
    <name type="common">Avocado</name>
    <dbReference type="NCBI Taxonomy" id="3435"/>
    <lineage>
        <taxon>Eukaryota</taxon>
        <taxon>Viridiplantae</taxon>
        <taxon>Streptophyta</taxon>
        <taxon>Embryophyta</taxon>
        <taxon>Tracheophyta</taxon>
        <taxon>Spermatophyta</taxon>
        <taxon>Magnoliopsida</taxon>
        <taxon>Magnoliidae</taxon>
        <taxon>Laurales</taxon>
        <taxon>Lauraceae</taxon>
        <taxon>Persea</taxon>
    </lineage>
</organism>
<evidence type="ECO:0000313" key="1">
    <source>
        <dbReference type="EMBL" id="KAJ8631127.1"/>
    </source>
</evidence>
<comment type="caution">
    <text evidence="1">The sequence shown here is derived from an EMBL/GenBank/DDBJ whole genome shotgun (WGS) entry which is preliminary data.</text>
</comment>
<proteinExistence type="predicted"/>
<gene>
    <name evidence="1" type="ORF">MRB53_024450</name>
</gene>
<protein>
    <submittedName>
        <fullName evidence="1">Uncharacterized protein</fullName>
    </submittedName>
</protein>
<evidence type="ECO:0000313" key="2">
    <source>
        <dbReference type="Proteomes" id="UP001234297"/>
    </source>
</evidence>
<keyword evidence="2" id="KW-1185">Reference proteome</keyword>
<dbReference type="EMBL" id="CM056815">
    <property type="protein sequence ID" value="KAJ8631127.1"/>
    <property type="molecule type" value="Genomic_DNA"/>
</dbReference>
<accession>A0ACC2LDE6</accession>
<dbReference type="Proteomes" id="UP001234297">
    <property type="component" value="Chromosome 7"/>
</dbReference>